<dbReference type="PIRSF" id="PIRSF019883">
    <property type="entry name" value="UCP019883"/>
    <property type="match status" value="1"/>
</dbReference>
<reference evidence="2 5" key="2">
    <citation type="submission" date="2016-07" db="EMBL/GenBank/DDBJ databases">
        <title>Complete genome sequences of Bordetella pseudohinzii.</title>
        <authorList>
            <person name="Spilker T."/>
            <person name="Darrah R."/>
            <person name="LiPuma J.J."/>
        </authorList>
    </citation>
    <scope>NUCLEOTIDE SEQUENCE [LARGE SCALE GENOMIC DNA]</scope>
    <source>
        <strain evidence="2 5">HI4681</strain>
    </source>
</reference>
<evidence type="ECO:0000313" key="3">
    <source>
        <dbReference type="EMBL" id="CUI85876.1"/>
    </source>
</evidence>
<sequence length="104" mass="11807">MTQTLAVWLLIALAFVSANLPFLTDRVFAVWALKQGKPVAIRFLELLVYYGIVGLAGRAFESALGNPFPQAWEFYAITLSLYLVLGFPGFVYRYLYQRKRARPA</sequence>
<keyword evidence="1" id="KW-0812">Transmembrane</keyword>
<dbReference type="EMBL" id="CYTV01000006">
    <property type="protein sequence ID" value="CUI85876.1"/>
    <property type="molecule type" value="Genomic_DNA"/>
</dbReference>
<name>A0A0J6F4A2_9BORD</name>
<accession>A0A0M7FTZ0</accession>
<feature type="transmembrane region" description="Helical" evidence="1">
    <location>
        <begin position="40"/>
        <end position="60"/>
    </location>
</feature>
<gene>
    <name evidence="2" type="ORF">BBN53_05635</name>
    <name evidence="3" type="ORF">ERS370011_02581</name>
</gene>
<protein>
    <submittedName>
        <fullName evidence="3">Protein of uncharacterized function (DUF2818)</fullName>
    </submittedName>
</protein>
<evidence type="ECO:0000313" key="4">
    <source>
        <dbReference type="Proteomes" id="UP000053096"/>
    </source>
</evidence>
<dbReference type="InterPro" id="IPR016768">
    <property type="entry name" value="UCP019883"/>
</dbReference>
<evidence type="ECO:0000313" key="2">
    <source>
        <dbReference type="EMBL" id="ANY15417.1"/>
    </source>
</evidence>
<evidence type="ECO:0000256" key="1">
    <source>
        <dbReference type="SAM" id="Phobius"/>
    </source>
</evidence>
<reference evidence="3 4" key="1">
    <citation type="submission" date="2015-09" db="EMBL/GenBank/DDBJ databases">
        <authorList>
            <person name="Jackson K.R."/>
            <person name="Lunt B.L."/>
            <person name="Fisher J.N.B."/>
            <person name="Gardner A.V."/>
            <person name="Bailey M.E."/>
            <person name="Deus L.M."/>
            <person name="Earl A.S."/>
            <person name="Gibby P.D."/>
            <person name="Hartmann K.A."/>
            <person name="Liu J.E."/>
            <person name="Manci A.M."/>
            <person name="Nielsen D.A."/>
            <person name="Solomon M.B."/>
            <person name="Breakwell D.P."/>
            <person name="Burnett S.H."/>
            <person name="Grose J.H."/>
        </authorList>
    </citation>
    <scope>NUCLEOTIDE SEQUENCE [LARGE SCALE GENOMIC DNA]</scope>
    <source>
        <strain evidence="3 4">2789STDY5608636</strain>
    </source>
</reference>
<accession>A0A0J6F4A2</accession>
<feature type="transmembrane region" description="Helical" evidence="1">
    <location>
        <begin position="6"/>
        <end position="28"/>
    </location>
</feature>
<dbReference type="KEGG" id="bpdz:BBN53_05635"/>
<organism evidence="3 4">
    <name type="scientific">Bordetella pseudohinzii</name>
    <dbReference type="NCBI Taxonomy" id="1331258"/>
    <lineage>
        <taxon>Bacteria</taxon>
        <taxon>Pseudomonadati</taxon>
        <taxon>Pseudomonadota</taxon>
        <taxon>Betaproteobacteria</taxon>
        <taxon>Burkholderiales</taxon>
        <taxon>Alcaligenaceae</taxon>
        <taxon>Bordetella</taxon>
    </lineage>
</organism>
<dbReference type="Pfam" id="PF10993">
    <property type="entry name" value="DUF2818"/>
    <property type="match status" value="1"/>
</dbReference>
<evidence type="ECO:0000313" key="5">
    <source>
        <dbReference type="Proteomes" id="UP000092950"/>
    </source>
</evidence>
<dbReference type="AlphaFoldDB" id="A0A0J6F4A2"/>
<dbReference type="Proteomes" id="UP000092950">
    <property type="component" value="Chromosome"/>
</dbReference>
<keyword evidence="1" id="KW-1133">Transmembrane helix</keyword>
<dbReference type="OrthoDB" id="5785537at2"/>
<proteinExistence type="predicted"/>
<feature type="transmembrane region" description="Helical" evidence="1">
    <location>
        <begin position="72"/>
        <end position="95"/>
    </location>
</feature>
<dbReference type="Proteomes" id="UP000053096">
    <property type="component" value="Unassembled WGS sequence"/>
</dbReference>
<keyword evidence="5" id="KW-1185">Reference proteome</keyword>
<keyword evidence="1" id="KW-0472">Membrane</keyword>
<dbReference type="RefSeq" id="WP_043212520.1">
    <property type="nucleotide sequence ID" value="NZ_CAJGUP010000140.1"/>
</dbReference>
<dbReference type="EMBL" id="CP016440">
    <property type="protein sequence ID" value="ANY15417.1"/>
    <property type="molecule type" value="Genomic_DNA"/>
</dbReference>